<proteinExistence type="predicted"/>
<gene>
    <name evidence="1" type="ORF">F1728_22950</name>
</gene>
<sequence length="160" mass="17781">MASSSSGFDSDFNESTIAGCARFFSVSERTISYWLAEGCPGERGRYPLPEMVEWAKANKWFKSSDPMLAGGDSDNLERYRGLKADLAEMDLQERRQQMVNLDAIKPAFIGALGHIKNAGEKLDRQFGNEALAILLDAWDQAMEYIANELPDDENATESTS</sequence>
<reference evidence="1 2" key="1">
    <citation type="submission" date="2019-09" db="EMBL/GenBank/DDBJ databases">
        <title>Gimesia benthica sp. nov., a novel bacterium isolated from deep-sea water of the Northwest Indian Ocean.</title>
        <authorList>
            <person name="Dai X."/>
        </authorList>
    </citation>
    <scope>NUCLEOTIDE SEQUENCE [LARGE SCALE GENOMIC DNA]</scope>
    <source>
        <strain evidence="1 2">E7</strain>
    </source>
</reference>
<evidence type="ECO:0000313" key="2">
    <source>
        <dbReference type="Proteomes" id="UP000427281"/>
    </source>
</evidence>
<dbReference type="AlphaFoldDB" id="A0A6I6AGZ8"/>
<evidence type="ECO:0000313" key="1">
    <source>
        <dbReference type="EMBL" id="QGQ25366.1"/>
    </source>
</evidence>
<accession>A0A6I6AGZ8</accession>
<dbReference type="InterPro" id="IPR036388">
    <property type="entry name" value="WH-like_DNA-bd_sf"/>
</dbReference>
<dbReference type="Proteomes" id="UP000427281">
    <property type="component" value="Chromosome"/>
</dbReference>
<dbReference type="KEGG" id="gim:F1728_22950"/>
<keyword evidence="2" id="KW-1185">Reference proteome</keyword>
<protein>
    <submittedName>
        <fullName evidence="1">Terminase small subunit</fullName>
    </submittedName>
</protein>
<dbReference type="RefSeq" id="WP_155366039.1">
    <property type="nucleotide sequence ID" value="NZ_CP043930.1"/>
</dbReference>
<name>A0A6I6AGZ8_9PLAN</name>
<dbReference type="EMBL" id="CP043930">
    <property type="protein sequence ID" value="QGQ25366.1"/>
    <property type="molecule type" value="Genomic_DNA"/>
</dbReference>
<organism evidence="1 2">
    <name type="scientific">Gimesia benthica</name>
    <dbReference type="NCBI Taxonomy" id="2608982"/>
    <lineage>
        <taxon>Bacteria</taxon>
        <taxon>Pseudomonadati</taxon>
        <taxon>Planctomycetota</taxon>
        <taxon>Planctomycetia</taxon>
        <taxon>Planctomycetales</taxon>
        <taxon>Planctomycetaceae</taxon>
        <taxon>Gimesia</taxon>
    </lineage>
</organism>
<dbReference type="Gene3D" id="1.10.10.10">
    <property type="entry name" value="Winged helix-like DNA-binding domain superfamily/Winged helix DNA-binding domain"/>
    <property type="match status" value="1"/>
</dbReference>